<comment type="caution">
    <text evidence="9">The sequence shown here is derived from an EMBL/GenBank/DDBJ whole genome shotgun (WGS) entry which is preliminary data.</text>
</comment>
<reference evidence="9 10" key="1">
    <citation type="submission" date="2020-11" db="EMBL/GenBank/DDBJ databases">
        <title>P. mediterranea TC4 genome.</title>
        <authorList>
            <person name="Molmeret M."/>
        </authorList>
    </citation>
    <scope>NUCLEOTIDE SEQUENCE [LARGE SCALE GENOMIC DNA]</scope>
    <source>
        <strain evidence="9 10">TC4</strain>
    </source>
</reference>
<feature type="transmembrane region" description="Helical" evidence="8">
    <location>
        <begin position="192"/>
        <end position="210"/>
    </location>
</feature>
<organism evidence="9 10">
    <name type="scientific">Nonlabens mediterrranea</name>
    <dbReference type="NCBI Taxonomy" id="1419947"/>
    <lineage>
        <taxon>Bacteria</taxon>
        <taxon>Pseudomonadati</taxon>
        <taxon>Bacteroidota</taxon>
        <taxon>Flavobacteriia</taxon>
        <taxon>Flavobacteriales</taxon>
        <taxon>Flavobacteriaceae</taxon>
        <taxon>Nonlabens</taxon>
    </lineage>
</organism>
<comment type="subcellular location">
    <subcellularLocation>
        <location evidence="1 8">Cell membrane</location>
        <topology evidence="1 8">Multi-pass membrane protein</topology>
    </subcellularLocation>
</comment>
<evidence type="ECO:0000256" key="8">
    <source>
        <dbReference type="RuleBase" id="RU363041"/>
    </source>
</evidence>
<dbReference type="EMBL" id="JADKYU010000085">
    <property type="protein sequence ID" value="MBF4983095.1"/>
    <property type="molecule type" value="Genomic_DNA"/>
</dbReference>
<feature type="transmembrane region" description="Helical" evidence="8">
    <location>
        <begin position="96"/>
        <end position="116"/>
    </location>
</feature>
<keyword evidence="3" id="KW-0813">Transport</keyword>
<feature type="transmembrane region" description="Helical" evidence="8">
    <location>
        <begin position="128"/>
        <end position="148"/>
    </location>
</feature>
<keyword evidence="7 8" id="KW-0472">Membrane</keyword>
<evidence type="ECO:0000256" key="1">
    <source>
        <dbReference type="ARBA" id="ARBA00004651"/>
    </source>
</evidence>
<keyword evidence="10" id="KW-1185">Reference proteome</keyword>
<feature type="transmembrane region" description="Helical" evidence="8">
    <location>
        <begin position="222"/>
        <end position="243"/>
    </location>
</feature>
<protein>
    <recommendedName>
        <fullName evidence="8">Probable membrane transporter protein</fullName>
    </recommendedName>
</protein>
<sequence length="245" mass="26684">MLSRYLPVFLILALLAEVLGTVGGFGSSVFFVPVANFYFDFQSVLGITALFHLSSNVTKIAFFRKGLDKRLLFYLGIPAIIFVSIGAFLSKYINPSMLGLILGVFLIVLSLIFLIFKNLVVKDSNKNAITGGVLSGLSAGLLGTGGAIRGITMAAFKMDKATFIATSAAIDFGVDASRAVIYYYNGYMHYDHLYIAGLLLIVAILGTWIGKRILAYFSQEQFRTLVLVLILIIGIASVFSDYIKI</sequence>
<proteinExistence type="inferred from homology"/>
<name>A0ABS0A174_9FLAO</name>
<evidence type="ECO:0000313" key="9">
    <source>
        <dbReference type="EMBL" id="MBF4983095.1"/>
    </source>
</evidence>
<feature type="transmembrane region" description="Helical" evidence="8">
    <location>
        <begin position="71"/>
        <end position="90"/>
    </location>
</feature>
<keyword evidence="4 8" id="KW-1003">Cell membrane</keyword>
<dbReference type="InterPro" id="IPR052017">
    <property type="entry name" value="TSUP"/>
</dbReference>
<dbReference type="Pfam" id="PF01925">
    <property type="entry name" value="TauE"/>
    <property type="match status" value="1"/>
</dbReference>
<evidence type="ECO:0000256" key="5">
    <source>
        <dbReference type="ARBA" id="ARBA00022692"/>
    </source>
</evidence>
<evidence type="ECO:0000256" key="7">
    <source>
        <dbReference type="ARBA" id="ARBA00023136"/>
    </source>
</evidence>
<dbReference type="InterPro" id="IPR002781">
    <property type="entry name" value="TM_pro_TauE-like"/>
</dbReference>
<keyword evidence="6 8" id="KW-1133">Transmembrane helix</keyword>
<accession>A0ABS0A174</accession>
<keyword evidence="5 8" id="KW-0812">Transmembrane</keyword>
<gene>
    <name evidence="9" type="ORF">FNJ87_01650</name>
</gene>
<dbReference type="PANTHER" id="PTHR30269:SF37">
    <property type="entry name" value="MEMBRANE TRANSPORTER PROTEIN"/>
    <property type="match status" value="1"/>
</dbReference>
<evidence type="ECO:0000256" key="4">
    <source>
        <dbReference type="ARBA" id="ARBA00022475"/>
    </source>
</evidence>
<comment type="similarity">
    <text evidence="2 8">Belongs to the 4-toluene sulfonate uptake permease (TSUP) (TC 2.A.102) family.</text>
</comment>
<evidence type="ECO:0000313" key="10">
    <source>
        <dbReference type="Proteomes" id="UP001194729"/>
    </source>
</evidence>
<evidence type="ECO:0000256" key="3">
    <source>
        <dbReference type="ARBA" id="ARBA00022448"/>
    </source>
</evidence>
<dbReference type="PANTHER" id="PTHR30269">
    <property type="entry name" value="TRANSMEMBRANE PROTEIN YFCA"/>
    <property type="match status" value="1"/>
</dbReference>
<dbReference type="Proteomes" id="UP001194729">
    <property type="component" value="Unassembled WGS sequence"/>
</dbReference>
<evidence type="ECO:0000256" key="2">
    <source>
        <dbReference type="ARBA" id="ARBA00009142"/>
    </source>
</evidence>
<evidence type="ECO:0000256" key="6">
    <source>
        <dbReference type="ARBA" id="ARBA00022989"/>
    </source>
</evidence>